<gene>
    <name evidence="2" type="ORF">FSW04_10140</name>
</gene>
<sequence>MTNRTNLDETIAVSVDLTEPLLTAAQVARLLSVPRSSVYEYARRLHNPLPSIGVGRHRRFYRSDVAGWLASLRT</sequence>
<keyword evidence="3" id="KW-1185">Reference proteome</keyword>
<reference evidence="2 3" key="1">
    <citation type="journal article" date="2018" name="J. Microbiol.">
        <title>Baekduia soli gen. nov., sp. nov., a novel bacterium isolated from the soil of Baekdu Mountain and proposal of a novel family name, Baekduiaceae fam. nov.</title>
        <authorList>
            <person name="An D.S."/>
            <person name="Siddiqi M.Z."/>
            <person name="Kim K.H."/>
            <person name="Yu H.S."/>
            <person name="Im W.T."/>
        </authorList>
    </citation>
    <scope>NUCLEOTIDE SEQUENCE [LARGE SCALE GENOMIC DNA]</scope>
    <source>
        <strain evidence="2 3">BR7-21</strain>
    </source>
</reference>
<name>A0A5B8U5H0_9ACTN</name>
<evidence type="ECO:0000259" key="1">
    <source>
        <dbReference type="Pfam" id="PF12728"/>
    </source>
</evidence>
<dbReference type="RefSeq" id="WP_146918860.1">
    <property type="nucleotide sequence ID" value="NZ_CP042430.1"/>
</dbReference>
<dbReference type="AlphaFoldDB" id="A0A5B8U5H0"/>
<dbReference type="Pfam" id="PF12728">
    <property type="entry name" value="HTH_17"/>
    <property type="match status" value="1"/>
</dbReference>
<dbReference type="InterPro" id="IPR041657">
    <property type="entry name" value="HTH_17"/>
</dbReference>
<dbReference type="KEGG" id="bsol:FSW04_10140"/>
<dbReference type="NCBIfam" id="TIGR01764">
    <property type="entry name" value="excise"/>
    <property type="match status" value="1"/>
</dbReference>
<dbReference type="InterPro" id="IPR010093">
    <property type="entry name" value="SinI_DNA-bd"/>
</dbReference>
<feature type="domain" description="Helix-turn-helix" evidence="1">
    <location>
        <begin position="21"/>
        <end position="71"/>
    </location>
</feature>
<accession>A0A5B8U5H0</accession>
<dbReference type="EMBL" id="CP042430">
    <property type="protein sequence ID" value="QEC47892.1"/>
    <property type="molecule type" value="Genomic_DNA"/>
</dbReference>
<protein>
    <submittedName>
        <fullName evidence="2">Helix-turn-helix domain-containing protein</fullName>
    </submittedName>
</protein>
<evidence type="ECO:0000313" key="2">
    <source>
        <dbReference type="EMBL" id="QEC47892.1"/>
    </source>
</evidence>
<proteinExistence type="predicted"/>
<organism evidence="2 3">
    <name type="scientific">Baekduia soli</name>
    <dbReference type="NCBI Taxonomy" id="496014"/>
    <lineage>
        <taxon>Bacteria</taxon>
        <taxon>Bacillati</taxon>
        <taxon>Actinomycetota</taxon>
        <taxon>Thermoleophilia</taxon>
        <taxon>Solirubrobacterales</taxon>
        <taxon>Baekduiaceae</taxon>
        <taxon>Baekduia</taxon>
    </lineage>
</organism>
<dbReference type="GO" id="GO:0003677">
    <property type="term" value="F:DNA binding"/>
    <property type="evidence" value="ECO:0007669"/>
    <property type="project" value="InterPro"/>
</dbReference>
<evidence type="ECO:0000313" key="3">
    <source>
        <dbReference type="Proteomes" id="UP000321805"/>
    </source>
</evidence>
<dbReference type="OrthoDB" id="194758at2"/>
<dbReference type="InterPro" id="IPR009061">
    <property type="entry name" value="DNA-bd_dom_put_sf"/>
</dbReference>
<dbReference type="SUPFAM" id="SSF46955">
    <property type="entry name" value="Putative DNA-binding domain"/>
    <property type="match status" value="1"/>
</dbReference>
<dbReference type="Proteomes" id="UP000321805">
    <property type="component" value="Chromosome"/>
</dbReference>